<proteinExistence type="predicted"/>
<keyword evidence="2" id="KW-0472">Membrane</keyword>
<feature type="compositionally biased region" description="Basic residues" evidence="1">
    <location>
        <begin position="152"/>
        <end position="163"/>
    </location>
</feature>
<evidence type="ECO:0000313" key="3">
    <source>
        <dbReference type="EMBL" id="GGZ94095.1"/>
    </source>
</evidence>
<dbReference type="RefSeq" id="WP_190058453.1">
    <property type="nucleotide sequence ID" value="NZ_BMWH01000014.1"/>
</dbReference>
<name>A0A918VG58_9ACTN</name>
<keyword evidence="2" id="KW-1133">Transmembrane helix</keyword>
<keyword evidence="2" id="KW-0812">Transmembrane</keyword>
<dbReference type="Proteomes" id="UP000623010">
    <property type="component" value="Unassembled WGS sequence"/>
</dbReference>
<feature type="transmembrane region" description="Helical" evidence="2">
    <location>
        <begin position="20"/>
        <end position="41"/>
    </location>
</feature>
<organism evidence="3 4">
    <name type="scientific">Streptomyces echinoruber</name>
    <dbReference type="NCBI Taxonomy" id="68898"/>
    <lineage>
        <taxon>Bacteria</taxon>
        <taxon>Bacillati</taxon>
        <taxon>Actinomycetota</taxon>
        <taxon>Actinomycetes</taxon>
        <taxon>Kitasatosporales</taxon>
        <taxon>Streptomycetaceae</taxon>
        <taxon>Streptomyces</taxon>
    </lineage>
</organism>
<dbReference type="EMBL" id="BMWH01000014">
    <property type="protein sequence ID" value="GGZ94095.1"/>
    <property type="molecule type" value="Genomic_DNA"/>
</dbReference>
<sequence>MHVAGRSVGHLGGRVRKGTLVVLGSAAVLLVPWMVVLARTLPADTQVRHWSLAWVGLDVLLTAGCAATSLLGLRGSPHARLTASATAAVAVLDAWFDLTTAPPGAALAQAAACAVAEAALAGTCVCLALGRVPATGPAAGSAVDDRRTPRPPTHHKGTRTQGS</sequence>
<feature type="transmembrane region" description="Helical" evidence="2">
    <location>
        <begin position="53"/>
        <end position="73"/>
    </location>
</feature>
<protein>
    <submittedName>
        <fullName evidence="3">Uncharacterized protein</fullName>
    </submittedName>
</protein>
<evidence type="ECO:0000256" key="2">
    <source>
        <dbReference type="SAM" id="Phobius"/>
    </source>
</evidence>
<evidence type="ECO:0000313" key="4">
    <source>
        <dbReference type="Proteomes" id="UP000623010"/>
    </source>
</evidence>
<feature type="region of interest" description="Disordered" evidence="1">
    <location>
        <begin position="136"/>
        <end position="163"/>
    </location>
</feature>
<dbReference type="AlphaFoldDB" id="A0A918VG58"/>
<reference evidence="3" key="2">
    <citation type="submission" date="2020-09" db="EMBL/GenBank/DDBJ databases">
        <authorList>
            <person name="Sun Q."/>
            <person name="Ohkuma M."/>
        </authorList>
    </citation>
    <scope>NUCLEOTIDE SEQUENCE</scope>
    <source>
        <strain evidence="3">JCM 5016</strain>
    </source>
</reference>
<comment type="caution">
    <text evidence="3">The sequence shown here is derived from an EMBL/GenBank/DDBJ whole genome shotgun (WGS) entry which is preliminary data.</text>
</comment>
<keyword evidence="4" id="KW-1185">Reference proteome</keyword>
<accession>A0A918VG58</accession>
<reference evidence="3" key="1">
    <citation type="journal article" date="2014" name="Int. J. Syst. Evol. Microbiol.">
        <title>Complete genome sequence of Corynebacterium casei LMG S-19264T (=DSM 44701T), isolated from a smear-ripened cheese.</title>
        <authorList>
            <consortium name="US DOE Joint Genome Institute (JGI-PGF)"/>
            <person name="Walter F."/>
            <person name="Albersmeier A."/>
            <person name="Kalinowski J."/>
            <person name="Ruckert C."/>
        </authorList>
    </citation>
    <scope>NUCLEOTIDE SEQUENCE</scope>
    <source>
        <strain evidence="3">JCM 5016</strain>
    </source>
</reference>
<evidence type="ECO:0000256" key="1">
    <source>
        <dbReference type="SAM" id="MobiDB-lite"/>
    </source>
</evidence>
<gene>
    <name evidence="3" type="ORF">GCM10010389_35990</name>
</gene>